<protein>
    <submittedName>
        <fullName evidence="1">Uncharacterized protein</fullName>
    </submittedName>
</protein>
<dbReference type="AlphaFoldDB" id="A0A412PCP5"/>
<dbReference type="RefSeq" id="WP_118765052.1">
    <property type="nucleotide sequence ID" value="NZ_CABJCF010000003.1"/>
</dbReference>
<comment type="caution">
    <text evidence="1">The sequence shown here is derived from an EMBL/GenBank/DDBJ whole genome shotgun (WGS) entry which is preliminary data.</text>
</comment>
<name>A0A412PCP5_9FIRM</name>
<gene>
    <name evidence="1" type="ORF">DWX20_07515</name>
</gene>
<sequence>MGPYGFEKDGRLRLEEYYPNAVEQTYKGVSGYIYHVDEIIDSGFELQIPDAATSSAAVEVSRVEWISDAYAEILKAEETGKIAIERFGDVSGKKKEWIKKTIREEFISASDHPDYQHFLKGKFSELLEMEDLTI</sequence>
<dbReference type="Proteomes" id="UP000284731">
    <property type="component" value="Unassembled WGS sequence"/>
</dbReference>
<accession>A0A412PCP5</accession>
<evidence type="ECO:0000313" key="1">
    <source>
        <dbReference type="EMBL" id="RGT55007.1"/>
    </source>
</evidence>
<dbReference type="EMBL" id="QRWX01000003">
    <property type="protein sequence ID" value="RGT55007.1"/>
    <property type="molecule type" value="Genomic_DNA"/>
</dbReference>
<organism evidence="1 2">
    <name type="scientific">Solobacterium moorei</name>
    <dbReference type="NCBI Taxonomy" id="102148"/>
    <lineage>
        <taxon>Bacteria</taxon>
        <taxon>Bacillati</taxon>
        <taxon>Bacillota</taxon>
        <taxon>Erysipelotrichia</taxon>
        <taxon>Erysipelotrichales</taxon>
        <taxon>Erysipelotrichaceae</taxon>
        <taxon>Solobacterium</taxon>
    </lineage>
</organism>
<proteinExistence type="predicted"/>
<reference evidence="1 2" key="1">
    <citation type="submission" date="2018-08" db="EMBL/GenBank/DDBJ databases">
        <title>A genome reference for cultivated species of the human gut microbiota.</title>
        <authorList>
            <person name="Zou Y."/>
            <person name="Xue W."/>
            <person name="Luo G."/>
        </authorList>
    </citation>
    <scope>NUCLEOTIDE SEQUENCE [LARGE SCALE GENOMIC DNA]</scope>
    <source>
        <strain evidence="1 2">AF18-46</strain>
    </source>
</reference>
<evidence type="ECO:0000313" key="2">
    <source>
        <dbReference type="Proteomes" id="UP000284731"/>
    </source>
</evidence>